<feature type="transmembrane region" description="Helical" evidence="6">
    <location>
        <begin position="306"/>
        <end position="328"/>
    </location>
</feature>
<reference evidence="7 8" key="1">
    <citation type="submission" date="2018-01" db="EMBL/GenBank/DDBJ databases">
        <title>Genomic Encyclopedia of Archaeal and Bacterial Type Strains, Phase II (KMG-II): from individual species to whole genera.</title>
        <authorList>
            <person name="Goeker M."/>
        </authorList>
    </citation>
    <scope>NUCLEOTIDE SEQUENCE [LARGE SCALE GENOMIC DNA]</scope>
    <source>
        <strain evidence="7 8">DSM 17023</strain>
    </source>
</reference>
<feature type="transmembrane region" description="Helical" evidence="6">
    <location>
        <begin position="154"/>
        <end position="171"/>
    </location>
</feature>
<feature type="transmembrane region" description="Helical" evidence="6">
    <location>
        <begin position="275"/>
        <end position="300"/>
    </location>
</feature>
<dbReference type="InterPro" id="IPR050833">
    <property type="entry name" value="Poly_Biosynth_Transport"/>
</dbReference>
<feature type="transmembrane region" description="Helical" evidence="6">
    <location>
        <begin position="393"/>
        <end position="417"/>
    </location>
</feature>
<dbReference type="Pfam" id="PF01943">
    <property type="entry name" value="Polysacc_synt"/>
    <property type="match status" value="1"/>
</dbReference>
<keyword evidence="5 6" id="KW-0472">Membrane</keyword>
<gene>
    <name evidence="7" type="ORF">CLV41_101772</name>
</gene>
<protein>
    <submittedName>
        <fullName evidence="7">O-antigen/teichoic acid export membrane protein</fullName>
    </submittedName>
</protein>
<dbReference type="Proteomes" id="UP000236959">
    <property type="component" value="Unassembled WGS sequence"/>
</dbReference>
<evidence type="ECO:0000256" key="5">
    <source>
        <dbReference type="ARBA" id="ARBA00023136"/>
    </source>
</evidence>
<dbReference type="PANTHER" id="PTHR30250:SF31">
    <property type="entry name" value="INNER MEMBRANE PROTEIN YGHQ"/>
    <property type="match status" value="1"/>
</dbReference>
<comment type="caution">
    <text evidence="7">The sequence shown here is derived from an EMBL/GenBank/DDBJ whole genome shotgun (WGS) entry which is preliminary data.</text>
</comment>
<evidence type="ECO:0000256" key="6">
    <source>
        <dbReference type="SAM" id="Phobius"/>
    </source>
</evidence>
<dbReference type="PANTHER" id="PTHR30250">
    <property type="entry name" value="PST FAMILY PREDICTED COLANIC ACID TRANSPORTER"/>
    <property type="match status" value="1"/>
</dbReference>
<evidence type="ECO:0000313" key="7">
    <source>
        <dbReference type="EMBL" id="POF34318.1"/>
    </source>
</evidence>
<sequence>MTANVVSAVFGFALVMLFTRVLTPHEYGIYVVGMGIASLFSSLLFNWIKTSLLRFSSEGEEIDMRLTALAAFAVIAVVSPFLFELFVLVSGESGGYAMEALCVAIGVGLFEFLQEIFRAHQRTGLFASSMIVRSATAFAISCLLVIGFDLGGEGLLLGVAGGYFLTLLLFVPKILKPPLKPFDPAILKTMLRFGLPMTASGAAFTLHSFFDRILIVALLGEAAAGIYGASADFVRQIILMMGVAIGSAVVPMAIRFYSRNGLEATNQHMSKSFEILMALILPATVGMALTSGRLATFILGEDFRDAATVLIPVLVFAWLFRTITYQYIHVSFQLAKKPSLMGVQGLFILVLSVSCMAILVPRFELVGAAVSLVISEICGVAFGFYLSRYAYRLPVVIWPTVKICLATVLMAIPTYLSLRLQLNNDFLNLIVPVLTGAVIYVGTAILFDIAGLRRVFLTRFGAA</sequence>
<feature type="transmembrane region" description="Helical" evidence="6">
    <location>
        <begin position="69"/>
        <end position="89"/>
    </location>
</feature>
<keyword evidence="2" id="KW-1003">Cell membrane</keyword>
<feature type="transmembrane region" description="Helical" evidence="6">
    <location>
        <begin position="340"/>
        <end position="359"/>
    </location>
</feature>
<dbReference type="AlphaFoldDB" id="A0A2S3V2Z4"/>
<evidence type="ECO:0000256" key="4">
    <source>
        <dbReference type="ARBA" id="ARBA00022989"/>
    </source>
</evidence>
<evidence type="ECO:0000256" key="1">
    <source>
        <dbReference type="ARBA" id="ARBA00004651"/>
    </source>
</evidence>
<comment type="subcellular location">
    <subcellularLocation>
        <location evidence="1">Cell membrane</location>
        <topology evidence="1">Multi-pass membrane protein</topology>
    </subcellularLocation>
</comment>
<feature type="transmembrane region" description="Helical" evidence="6">
    <location>
        <begin position="365"/>
        <end position="386"/>
    </location>
</feature>
<proteinExistence type="predicted"/>
<evidence type="ECO:0000313" key="8">
    <source>
        <dbReference type="Proteomes" id="UP000236959"/>
    </source>
</evidence>
<keyword evidence="4 6" id="KW-1133">Transmembrane helix</keyword>
<feature type="transmembrane region" description="Helical" evidence="6">
    <location>
        <begin position="95"/>
        <end position="113"/>
    </location>
</feature>
<feature type="transmembrane region" description="Helical" evidence="6">
    <location>
        <begin position="233"/>
        <end position="254"/>
    </location>
</feature>
<organism evidence="7 8">
    <name type="scientific">Roseibium marinum</name>
    <dbReference type="NCBI Taxonomy" id="281252"/>
    <lineage>
        <taxon>Bacteria</taxon>
        <taxon>Pseudomonadati</taxon>
        <taxon>Pseudomonadota</taxon>
        <taxon>Alphaproteobacteria</taxon>
        <taxon>Hyphomicrobiales</taxon>
        <taxon>Stappiaceae</taxon>
        <taxon>Roseibium</taxon>
    </lineage>
</organism>
<feature type="transmembrane region" description="Helical" evidence="6">
    <location>
        <begin position="125"/>
        <end position="148"/>
    </location>
</feature>
<accession>A0A2S3V2Z4</accession>
<dbReference type="EMBL" id="PPCN01000001">
    <property type="protein sequence ID" value="POF34318.1"/>
    <property type="molecule type" value="Genomic_DNA"/>
</dbReference>
<keyword evidence="8" id="KW-1185">Reference proteome</keyword>
<keyword evidence="3 6" id="KW-0812">Transmembrane</keyword>
<feature type="transmembrane region" description="Helical" evidence="6">
    <location>
        <begin position="29"/>
        <end position="48"/>
    </location>
</feature>
<dbReference type="InterPro" id="IPR002797">
    <property type="entry name" value="Polysacc_synth"/>
</dbReference>
<feature type="transmembrane region" description="Helical" evidence="6">
    <location>
        <begin position="429"/>
        <end position="450"/>
    </location>
</feature>
<dbReference type="GO" id="GO:0005886">
    <property type="term" value="C:plasma membrane"/>
    <property type="evidence" value="ECO:0007669"/>
    <property type="project" value="UniProtKB-SubCell"/>
</dbReference>
<feature type="transmembrane region" description="Helical" evidence="6">
    <location>
        <begin position="5"/>
        <end position="23"/>
    </location>
</feature>
<name>A0A2S3V2Z4_9HYPH</name>
<evidence type="ECO:0000256" key="3">
    <source>
        <dbReference type="ARBA" id="ARBA00022692"/>
    </source>
</evidence>
<evidence type="ECO:0000256" key="2">
    <source>
        <dbReference type="ARBA" id="ARBA00022475"/>
    </source>
</evidence>